<evidence type="ECO:0000256" key="1">
    <source>
        <dbReference type="ARBA" id="ARBA00022737"/>
    </source>
</evidence>
<feature type="repeat" description="ANK" evidence="3">
    <location>
        <begin position="18"/>
        <end position="50"/>
    </location>
</feature>
<dbReference type="SUPFAM" id="SSF48403">
    <property type="entry name" value="Ankyrin repeat"/>
    <property type="match status" value="1"/>
</dbReference>
<accession>A0A0D9P9F5</accession>
<organism evidence="4 5">
    <name type="scientific">Metarhizium anisopliae BRIP 53293</name>
    <dbReference type="NCBI Taxonomy" id="1291518"/>
    <lineage>
        <taxon>Eukaryota</taxon>
        <taxon>Fungi</taxon>
        <taxon>Dikarya</taxon>
        <taxon>Ascomycota</taxon>
        <taxon>Pezizomycotina</taxon>
        <taxon>Sordariomycetes</taxon>
        <taxon>Hypocreomycetidae</taxon>
        <taxon>Hypocreales</taxon>
        <taxon>Clavicipitaceae</taxon>
        <taxon>Metarhizium</taxon>
    </lineage>
</organism>
<dbReference type="Gene3D" id="1.25.40.20">
    <property type="entry name" value="Ankyrin repeat-containing domain"/>
    <property type="match status" value="1"/>
</dbReference>
<reference evidence="5" key="1">
    <citation type="journal article" date="2014" name="BMC Genomics">
        <title>The genome sequence of the biocontrol fungus Metarhizium anisopliae and comparative genomics of Metarhizium species.</title>
        <authorList>
            <person name="Pattemore J.A."/>
            <person name="Hane J.K."/>
            <person name="Williams A.H."/>
            <person name="Wilson B.A."/>
            <person name="Stodart B.J."/>
            <person name="Ash G.J."/>
        </authorList>
    </citation>
    <scope>NUCLEOTIDE SEQUENCE [LARGE SCALE GENOMIC DNA]</scope>
    <source>
        <strain evidence="5">BRIP 53293</strain>
    </source>
</reference>
<dbReference type="EMBL" id="KE384722">
    <property type="protein sequence ID" value="KJK82711.1"/>
    <property type="molecule type" value="Genomic_DNA"/>
</dbReference>
<keyword evidence="5" id="KW-1185">Reference proteome</keyword>
<dbReference type="PROSITE" id="PS50297">
    <property type="entry name" value="ANK_REP_REGION"/>
    <property type="match status" value="1"/>
</dbReference>
<evidence type="ECO:0000313" key="4">
    <source>
        <dbReference type="EMBL" id="KJK82711.1"/>
    </source>
</evidence>
<dbReference type="STRING" id="1291518.A0A0D9P9F5"/>
<dbReference type="PANTHER" id="PTHR24126:SF14">
    <property type="entry name" value="ANK_REP_REGION DOMAIN-CONTAINING PROTEIN"/>
    <property type="match status" value="1"/>
</dbReference>
<evidence type="ECO:0000256" key="3">
    <source>
        <dbReference type="PROSITE-ProRule" id="PRU00023"/>
    </source>
</evidence>
<dbReference type="Pfam" id="PF12796">
    <property type="entry name" value="Ank_2"/>
    <property type="match status" value="1"/>
</dbReference>
<evidence type="ECO:0000256" key="2">
    <source>
        <dbReference type="ARBA" id="ARBA00023043"/>
    </source>
</evidence>
<sequence length="117" mass="12797">MAKLLLEGGANIEAKNNDDRTPLWWAADEGNEDVAKLLLDRGANIEVEDSKFGSTPLLQAAQRGYEAVKSRAYPDGVRLYAKFGFETVDRVETPQGTITTPRACFGHLDKHGMESSG</sequence>
<gene>
    <name evidence="4" type="ORF">H634G_01848</name>
</gene>
<dbReference type="PANTHER" id="PTHR24126">
    <property type="entry name" value="ANKYRIN REPEAT, PH AND SEC7 DOMAIN CONTAINING PROTEIN SECG-RELATED"/>
    <property type="match status" value="1"/>
</dbReference>
<dbReference type="PROSITE" id="PS50088">
    <property type="entry name" value="ANK_REPEAT"/>
    <property type="match status" value="1"/>
</dbReference>
<dbReference type="AlphaFoldDB" id="A0A0D9P9F5"/>
<keyword evidence="2 3" id="KW-0040">ANK repeat</keyword>
<name>A0A0D9P9F5_METAN</name>
<dbReference type="InterPro" id="IPR002110">
    <property type="entry name" value="Ankyrin_rpt"/>
</dbReference>
<dbReference type="Proteomes" id="UP000054544">
    <property type="component" value="Unassembled WGS sequence"/>
</dbReference>
<proteinExistence type="predicted"/>
<keyword evidence="1" id="KW-0677">Repeat</keyword>
<evidence type="ECO:0000313" key="5">
    <source>
        <dbReference type="Proteomes" id="UP000054544"/>
    </source>
</evidence>
<dbReference type="InterPro" id="IPR036770">
    <property type="entry name" value="Ankyrin_rpt-contain_sf"/>
</dbReference>
<dbReference type="SMART" id="SM00248">
    <property type="entry name" value="ANK"/>
    <property type="match status" value="1"/>
</dbReference>
<protein>
    <submittedName>
        <fullName evidence="4">Uncharacterized protein</fullName>
    </submittedName>
</protein>